<keyword evidence="16" id="KW-1185">Reference proteome</keyword>
<dbReference type="SMART" id="SM00365">
    <property type="entry name" value="LRR_SD22"/>
    <property type="match status" value="7"/>
</dbReference>
<dbReference type="SUPFAM" id="SSF52058">
    <property type="entry name" value="L domain-like"/>
    <property type="match status" value="1"/>
</dbReference>
<feature type="domain" description="Disease resistance R13L4/SHOC-2-like LRR" evidence="14">
    <location>
        <begin position="107"/>
        <end position="260"/>
    </location>
</feature>
<keyword evidence="9" id="KW-0472">Membrane</keyword>
<comment type="similarity">
    <text evidence="2">Belongs to the RLP family.</text>
</comment>
<dbReference type="InterPro" id="IPR001611">
    <property type="entry name" value="Leu-rich_rpt"/>
</dbReference>
<evidence type="ECO:0000256" key="1">
    <source>
        <dbReference type="ARBA" id="ARBA00004251"/>
    </source>
</evidence>
<dbReference type="EMBL" id="RDQH01000343">
    <property type="protein sequence ID" value="RXH69608.1"/>
    <property type="molecule type" value="Genomic_DNA"/>
</dbReference>
<dbReference type="SMART" id="SM00364">
    <property type="entry name" value="LRR_BAC"/>
    <property type="match status" value="7"/>
</dbReference>
<dbReference type="GO" id="GO:0005886">
    <property type="term" value="C:plasma membrane"/>
    <property type="evidence" value="ECO:0007669"/>
    <property type="project" value="UniProtKB-SubCell"/>
</dbReference>
<dbReference type="SUPFAM" id="SSF52047">
    <property type="entry name" value="RNI-like"/>
    <property type="match status" value="3"/>
</dbReference>
<evidence type="ECO:0000256" key="7">
    <source>
        <dbReference type="ARBA" id="ARBA00022737"/>
    </source>
</evidence>
<evidence type="ECO:0000259" key="13">
    <source>
        <dbReference type="Pfam" id="PF08263"/>
    </source>
</evidence>
<dbReference type="PANTHER" id="PTHR48063">
    <property type="entry name" value="LRR RECEPTOR-LIKE KINASE"/>
    <property type="match status" value="1"/>
</dbReference>
<dbReference type="InterPro" id="IPR055414">
    <property type="entry name" value="LRR_R13L4/SHOC2-like"/>
</dbReference>
<dbReference type="FunFam" id="3.80.10.10:FF:000649">
    <property type="entry name" value="Leucine Rich Repeat family protein"/>
    <property type="match status" value="2"/>
</dbReference>
<organism evidence="15 16">
    <name type="scientific">Malus domestica</name>
    <name type="common">Apple</name>
    <name type="synonym">Pyrus malus</name>
    <dbReference type="NCBI Taxonomy" id="3750"/>
    <lineage>
        <taxon>Eukaryota</taxon>
        <taxon>Viridiplantae</taxon>
        <taxon>Streptophyta</taxon>
        <taxon>Embryophyta</taxon>
        <taxon>Tracheophyta</taxon>
        <taxon>Spermatophyta</taxon>
        <taxon>Magnoliopsida</taxon>
        <taxon>eudicotyledons</taxon>
        <taxon>Gunneridae</taxon>
        <taxon>Pentapetalae</taxon>
        <taxon>rosids</taxon>
        <taxon>fabids</taxon>
        <taxon>Rosales</taxon>
        <taxon>Rosaceae</taxon>
        <taxon>Amygdaloideae</taxon>
        <taxon>Maleae</taxon>
        <taxon>Malus</taxon>
    </lineage>
</organism>
<evidence type="ECO:0000256" key="3">
    <source>
        <dbReference type="ARBA" id="ARBA00022475"/>
    </source>
</evidence>
<keyword evidence="7" id="KW-0677">Repeat</keyword>
<feature type="domain" description="Disease resistance R13L4/SHOC-2-like LRR" evidence="14">
    <location>
        <begin position="948"/>
        <end position="1095"/>
    </location>
</feature>
<dbReference type="PRINTS" id="PR00019">
    <property type="entry name" value="LEURICHRPT"/>
</dbReference>
<evidence type="ECO:0000256" key="4">
    <source>
        <dbReference type="ARBA" id="ARBA00022614"/>
    </source>
</evidence>
<protein>
    <submittedName>
        <fullName evidence="15">Uncharacterized protein</fullName>
    </submittedName>
</protein>
<evidence type="ECO:0000256" key="8">
    <source>
        <dbReference type="ARBA" id="ARBA00022989"/>
    </source>
</evidence>
<dbReference type="PROSITE" id="PS51450">
    <property type="entry name" value="LRR"/>
    <property type="match status" value="1"/>
</dbReference>
<reference evidence="15 16" key="1">
    <citation type="submission" date="2018-10" db="EMBL/GenBank/DDBJ databases">
        <title>A high-quality apple genome assembly.</title>
        <authorList>
            <person name="Hu J."/>
        </authorList>
    </citation>
    <scope>NUCLEOTIDE SEQUENCE [LARGE SCALE GENOMIC DNA]</scope>
    <source>
        <strain evidence="16">cv. HFTH1</strain>
        <tissue evidence="15">Young leaf</tissue>
    </source>
</reference>
<evidence type="ECO:0000313" key="16">
    <source>
        <dbReference type="Proteomes" id="UP000290289"/>
    </source>
</evidence>
<sequence>MNFASLSVLDLSNNDFNSTLSPWLFNLTKLVTLEMHSTNLHGALPETFGSLTSLRTLDLSENSNIEGPLPRSLGMLCSLQTVNLPINKFTGEITDFVDSLSACTNSSLEKLDLGYNRLTGKLPDSLGNLKSLRFLILRFNSFQGSIPKSIGKLKSLEELYISNNQMSGSIPEGLGQLSSLTALDISENTWEGSITEAHLMKLGSLTDVSIYKNSPNISLVFDISSDWIPPFKLRYLNIRSCQLGPKFPTWLRNQTELVTLVLNNARISDTIPQWFWQLDFQLDQLDVAYNQLSGRVPNSLRFISPGTVDLSTNSFEGPLPLWSSNITMLYLRDNLFSGPIPRDISEVMPSLTDLDISRNFLNGSIPLSMGNLSQLTTMVISSNLLSGEIPNFWDSIPSLYILDVSNNSLSGSIPRSLTSLTLLRFLILSSNHLSGKLPSMKNFTDMRSLDLGENNFSGAIPASIGESMPSLLILRLRLNLFSGSIPSQLCGLSNLHILDLSHNNISGNVPRCIGKLTGFSSDLTDKDTEDYLYQGRLKRHGNFCNSNIMVSHLSVSITAHNLEHLKEETISYLYMAFFSFYTADSSFVLQIIPLHAHIRNMGQTSVSTQLLSLILLSGILYLETVKLGLCSVDHNVGCLDFERKALLEVKQGLVDPSDELSSWTGEDCCKWRGIGCNKKTGLVTRLNLRNEYVDGLDGEDGAMHALGGEINRYLLVLKDLIYLDLSMNNFEGVRVPSFMGSLEKLEYLNLSGASFGGVIPHNLGNLSRLLFLDLSNNFFEPNSTDLRWLPTLSSLKFLNLGGVDLNKVASSWLPTVNMLPSLVELHLPSCQLSILPFSLPSINFTSLSVLDLSTNNFNSTLPPWLFNLTKLVSIDLNSNNLRGALPETFGSLKSLQTLDLSQNSDIEGQLPRSLGTLCNLQALKLSINRITGEITNFVDSLSSCANISLQRLDLGYNNLTGKLPDSLGHLKNLRSLELWHNSLQGSVPTFIENLKSLEEFYIAYNQLTTIPESLGQLSSLVALDISENTWEGVITEAHLAKLRGLKDSSIKKGSQNVSLLFDISPDWIPPFKLKYLAIRSCKLGPKFPTWLRNQNELVTVVLSNCRISDTIPDWFLQLDLQLDEFDVSFNQLSGRVPHSLRFSFPSTFDLSSNRFEGPLQLWSSNITMLYLNDNQFSGPIPRKLGDAMPSLTDLDLSRNSLNGSIPLSIGNLRQLMTIVVSNNQLSGEIPHFWNNMPLLYILDVSNNSLSGSIPSSLGSLISLRFLILSSNNLSGELPSLRNCTDMRSLDLGENKLSGAIPASIGENMLSLLILRLRFNSFSGNIPSQLCGLSNLHILDLSHNNLSGNIPRCIGNLAGFRSEFTDKDTQDYLYQGRLKRRNNMPLCFLSVRPPPPRLIACHVSPVAVRPWPSASAPRQVPAALPSLGSLSLSASSTPPPLTCALHCPHFESCSGCTHGSNLHRPVIVGEAPEFCKTVGVSDFTFDSCKIAHHPKRYEDCKDLLSSKAWHLEKALGYNFSPGTPSCVQEGPGKPEEKKRTGIKKKKRL</sequence>
<dbReference type="InterPro" id="IPR013210">
    <property type="entry name" value="LRR_N_plant-typ"/>
</dbReference>
<feature type="domain" description="Leucine-rich repeat-containing N-terminal plant-type" evidence="13">
    <location>
        <begin position="641"/>
        <end position="677"/>
    </location>
</feature>
<dbReference type="InterPro" id="IPR003591">
    <property type="entry name" value="Leu-rich_rpt_typical-subtyp"/>
</dbReference>
<dbReference type="Pfam" id="PF13855">
    <property type="entry name" value="LRR_8"/>
    <property type="match status" value="1"/>
</dbReference>
<evidence type="ECO:0000313" key="15">
    <source>
        <dbReference type="EMBL" id="RXH69608.1"/>
    </source>
</evidence>
<dbReference type="SMART" id="SM00369">
    <property type="entry name" value="LRR_TYP"/>
    <property type="match status" value="17"/>
</dbReference>
<dbReference type="Pfam" id="PF23598">
    <property type="entry name" value="LRR_14"/>
    <property type="match status" value="2"/>
</dbReference>
<keyword evidence="10" id="KW-0675">Receptor</keyword>
<keyword evidence="8" id="KW-1133">Transmembrane helix</keyword>
<dbReference type="PANTHER" id="PTHR48063:SF81">
    <property type="entry name" value="LEUCINE-RICH REPEAT-CONTAINING N-TERMINAL PLANT-TYPE DOMAIN-CONTAINING PROTEIN"/>
    <property type="match status" value="1"/>
</dbReference>
<dbReference type="InterPro" id="IPR032675">
    <property type="entry name" value="LRR_dom_sf"/>
</dbReference>
<dbReference type="FunFam" id="3.80.10.10:FF:000095">
    <property type="entry name" value="LRR receptor-like serine/threonine-protein kinase GSO1"/>
    <property type="match status" value="2"/>
</dbReference>
<keyword evidence="5" id="KW-0812">Transmembrane</keyword>
<dbReference type="FunFam" id="3.80.10.10:FF:000041">
    <property type="entry name" value="LRR receptor-like serine/threonine-protein kinase ERECTA"/>
    <property type="match status" value="2"/>
</dbReference>
<dbReference type="Pfam" id="PF00560">
    <property type="entry name" value="LRR_1"/>
    <property type="match status" value="9"/>
</dbReference>
<gene>
    <name evidence="15" type="ORF">DVH24_037392</name>
</gene>
<keyword evidence="6" id="KW-0732">Signal</keyword>
<evidence type="ECO:0000256" key="10">
    <source>
        <dbReference type="ARBA" id="ARBA00023170"/>
    </source>
</evidence>
<comment type="subcellular location">
    <subcellularLocation>
        <location evidence="1">Cell membrane</location>
        <topology evidence="1">Single-pass type I membrane protein</topology>
    </subcellularLocation>
</comment>
<dbReference type="Pfam" id="PF08263">
    <property type="entry name" value="LRRNT_2"/>
    <property type="match status" value="1"/>
</dbReference>
<proteinExistence type="inferred from homology"/>
<dbReference type="InterPro" id="IPR046956">
    <property type="entry name" value="RLP23-like"/>
</dbReference>
<keyword evidence="11" id="KW-0325">Glycoprotein</keyword>
<dbReference type="Proteomes" id="UP000290289">
    <property type="component" value="Chromosome 17"/>
</dbReference>
<keyword evidence="3" id="KW-1003">Cell membrane</keyword>
<evidence type="ECO:0000256" key="9">
    <source>
        <dbReference type="ARBA" id="ARBA00023136"/>
    </source>
</evidence>
<evidence type="ECO:0000256" key="2">
    <source>
        <dbReference type="ARBA" id="ARBA00009592"/>
    </source>
</evidence>
<dbReference type="Gene3D" id="3.80.10.10">
    <property type="entry name" value="Ribonuclease Inhibitor"/>
    <property type="match status" value="6"/>
</dbReference>
<evidence type="ECO:0000259" key="14">
    <source>
        <dbReference type="Pfam" id="PF23598"/>
    </source>
</evidence>
<feature type="region of interest" description="Disordered" evidence="12">
    <location>
        <begin position="1521"/>
        <end position="1547"/>
    </location>
</feature>
<accession>A0A498HDT0</accession>
<evidence type="ECO:0000256" key="6">
    <source>
        <dbReference type="ARBA" id="ARBA00022729"/>
    </source>
</evidence>
<evidence type="ECO:0000256" key="11">
    <source>
        <dbReference type="ARBA" id="ARBA00023180"/>
    </source>
</evidence>
<dbReference type="STRING" id="3750.A0A498HDT0"/>
<comment type="caution">
    <text evidence="15">The sequence shown here is derived from an EMBL/GenBank/DDBJ whole genome shotgun (WGS) entry which is preliminary data.</text>
</comment>
<name>A0A498HDT0_MALDO</name>
<evidence type="ECO:0000256" key="5">
    <source>
        <dbReference type="ARBA" id="ARBA00022692"/>
    </source>
</evidence>
<evidence type="ECO:0000256" key="12">
    <source>
        <dbReference type="SAM" id="MobiDB-lite"/>
    </source>
</evidence>
<keyword evidence="4" id="KW-0433">Leucine-rich repeat</keyword>